<reference evidence="2 3" key="1">
    <citation type="submission" date="2020-09" db="EMBL/GenBank/DDBJ databases">
        <title>De no assembly of potato wild relative species, Solanum commersonii.</title>
        <authorList>
            <person name="Cho K."/>
        </authorList>
    </citation>
    <scope>NUCLEOTIDE SEQUENCE [LARGE SCALE GENOMIC DNA]</scope>
    <source>
        <strain evidence="2">LZ3.2</strain>
        <tissue evidence="2">Leaf</tissue>
    </source>
</reference>
<dbReference type="Proteomes" id="UP000824120">
    <property type="component" value="Chromosome 5"/>
</dbReference>
<feature type="region of interest" description="Disordered" evidence="1">
    <location>
        <begin position="1"/>
        <end position="21"/>
    </location>
</feature>
<evidence type="ECO:0000256" key="1">
    <source>
        <dbReference type="SAM" id="MobiDB-lite"/>
    </source>
</evidence>
<gene>
    <name evidence="2" type="ORF">H5410_028067</name>
</gene>
<accession>A0A9J5Z3X2</accession>
<evidence type="ECO:0000313" key="2">
    <source>
        <dbReference type="EMBL" id="KAG5606575.1"/>
    </source>
</evidence>
<proteinExistence type="predicted"/>
<comment type="caution">
    <text evidence="2">The sequence shown here is derived from an EMBL/GenBank/DDBJ whole genome shotgun (WGS) entry which is preliminary data.</text>
</comment>
<dbReference type="EMBL" id="JACXVP010000005">
    <property type="protein sequence ID" value="KAG5606575.1"/>
    <property type="molecule type" value="Genomic_DNA"/>
</dbReference>
<sequence length="206" mass="22719">MPNEVIEDNKADISSNGEDYLRNPEVIEGQNQSNLIKDVQDIKGLVIDGSYDLSDSEDDGSERTQAISPPSLSGALHLFHPWWEGTIQDVVTCGPGYFGSYLTLIIKRVGCVDWYKVHHSSMLDPSIFGAILKYKLYLDLDYRFHDFNVVKFFETDDVALPMGKAINEKPLCELTILGSGSLLKGLGLGIMISFVLAASIVPSEMG</sequence>
<evidence type="ECO:0000313" key="3">
    <source>
        <dbReference type="Proteomes" id="UP000824120"/>
    </source>
</evidence>
<organism evidence="2 3">
    <name type="scientific">Solanum commersonii</name>
    <name type="common">Commerson's wild potato</name>
    <name type="synonym">Commerson's nightshade</name>
    <dbReference type="NCBI Taxonomy" id="4109"/>
    <lineage>
        <taxon>Eukaryota</taxon>
        <taxon>Viridiplantae</taxon>
        <taxon>Streptophyta</taxon>
        <taxon>Embryophyta</taxon>
        <taxon>Tracheophyta</taxon>
        <taxon>Spermatophyta</taxon>
        <taxon>Magnoliopsida</taxon>
        <taxon>eudicotyledons</taxon>
        <taxon>Gunneridae</taxon>
        <taxon>Pentapetalae</taxon>
        <taxon>asterids</taxon>
        <taxon>lamiids</taxon>
        <taxon>Solanales</taxon>
        <taxon>Solanaceae</taxon>
        <taxon>Solanoideae</taxon>
        <taxon>Solaneae</taxon>
        <taxon>Solanum</taxon>
    </lineage>
</organism>
<dbReference type="AlphaFoldDB" id="A0A9J5Z3X2"/>
<name>A0A9J5Z3X2_SOLCO</name>
<keyword evidence="3" id="KW-1185">Reference proteome</keyword>
<protein>
    <submittedName>
        <fullName evidence="2">Uncharacterized protein</fullName>
    </submittedName>
</protein>